<keyword evidence="3" id="KW-0862">Zinc</keyword>
<evidence type="ECO:0000313" key="7">
    <source>
        <dbReference type="Proteomes" id="UP000887578"/>
    </source>
</evidence>
<dbReference type="Gene3D" id="3.30.60.90">
    <property type="match status" value="3"/>
</dbReference>
<evidence type="ECO:0000256" key="5">
    <source>
        <dbReference type="SAM" id="MobiDB-lite"/>
    </source>
</evidence>
<dbReference type="SMART" id="SM00291">
    <property type="entry name" value="ZnF_ZZ"/>
    <property type="match status" value="3"/>
</dbReference>
<evidence type="ECO:0000259" key="6">
    <source>
        <dbReference type="PROSITE" id="PS50135"/>
    </source>
</evidence>
<dbReference type="AlphaFoldDB" id="A0A914P7K2"/>
<dbReference type="PANTHER" id="PTHR21115:SF0">
    <property type="entry name" value="GH06117P-RELATED"/>
    <property type="match status" value="1"/>
</dbReference>
<accession>A0A914P7K2</accession>
<dbReference type="PANTHER" id="PTHR21115">
    <property type="entry name" value="GH06117P-RELATED"/>
    <property type="match status" value="1"/>
</dbReference>
<dbReference type="PROSITE" id="PS50135">
    <property type="entry name" value="ZF_ZZ_2"/>
    <property type="match status" value="2"/>
</dbReference>
<dbReference type="InterPro" id="IPR043145">
    <property type="entry name" value="Znf_ZZ_sf"/>
</dbReference>
<dbReference type="WBParaSite" id="PDA_v2.g13391.t1">
    <property type="protein sequence ID" value="PDA_v2.g13391.t1"/>
    <property type="gene ID" value="PDA_v2.g13391"/>
</dbReference>
<keyword evidence="2 4" id="KW-0863">Zinc-finger</keyword>
<dbReference type="SUPFAM" id="SSF57850">
    <property type="entry name" value="RING/U-box"/>
    <property type="match status" value="3"/>
</dbReference>
<reference evidence="8" key="1">
    <citation type="submission" date="2022-11" db="UniProtKB">
        <authorList>
            <consortium name="WormBaseParasite"/>
        </authorList>
    </citation>
    <scope>IDENTIFICATION</scope>
</reference>
<dbReference type="Pfam" id="PF00569">
    <property type="entry name" value="ZZ"/>
    <property type="match status" value="2"/>
</dbReference>
<dbReference type="InterPro" id="IPR000433">
    <property type="entry name" value="Znf_ZZ"/>
</dbReference>
<evidence type="ECO:0000256" key="1">
    <source>
        <dbReference type="ARBA" id="ARBA00022723"/>
    </source>
</evidence>
<organism evidence="7 8">
    <name type="scientific">Panagrolaimus davidi</name>
    <dbReference type="NCBI Taxonomy" id="227884"/>
    <lineage>
        <taxon>Eukaryota</taxon>
        <taxon>Metazoa</taxon>
        <taxon>Ecdysozoa</taxon>
        <taxon>Nematoda</taxon>
        <taxon>Chromadorea</taxon>
        <taxon>Rhabditida</taxon>
        <taxon>Tylenchina</taxon>
        <taxon>Panagrolaimomorpha</taxon>
        <taxon>Panagrolaimoidea</taxon>
        <taxon>Panagrolaimidae</taxon>
        <taxon>Panagrolaimus</taxon>
    </lineage>
</organism>
<dbReference type="GO" id="GO:0008270">
    <property type="term" value="F:zinc ion binding"/>
    <property type="evidence" value="ECO:0007669"/>
    <property type="project" value="UniProtKB-KW"/>
</dbReference>
<protein>
    <submittedName>
        <fullName evidence="8">ZZ-type domain-containing protein</fullName>
    </submittedName>
</protein>
<keyword evidence="1" id="KW-0479">Metal-binding</keyword>
<dbReference type="PROSITE" id="PS01357">
    <property type="entry name" value="ZF_ZZ_1"/>
    <property type="match status" value="1"/>
</dbReference>
<proteinExistence type="predicted"/>
<name>A0A914P7K2_9BILA</name>
<feature type="domain" description="ZZ-type" evidence="6">
    <location>
        <begin position="267"/>
        <end position="326"/>
    </location>
</feature>
<evidence type="ECO:0000256" key="2">
    <source>
        <dbReference type="ARBA" id="ARBA00022771"/>
    </source>
</evidence>
<feature type="domain" description="ZZ-type" evidence="6">
    <location>
        <begin position="206"/>
        <end position="259"/>
    </location>
</feature>
<dbReference type="InterPro" id="IPR031962">
    <property type="entry name" value="DUF4781"/>
</dbReference>
<dbReference type="Pfam" id="PF16013">
    <property type="entry name" value="DUF4781"/>
    <property type="match status" value="1"/>
</dbReference>
<feature type="region of interest" description="Disordered" evidence="5">
    <location>
        <begin position="43"/>
        <end position="69"/>
    </location>
</feature>
<evidence type="ECO:0000256" key="3">
    <source>
        <dbReference type="ARBA" id="ARBA00022833"/>
    </source>
</evidence>
<keyword evidence="7" id="KW-1185">Reference proteome</keyword>
<feature type="compositionally biased region" description="Basic and acidic residues" evidence="5">
    <location>
        <begin position="57"/>
        <end position="69"/>
    </location>
</feature>
<sequence>MEKSAGWEKCRLGVGQQKYPFGDSAKSDNQYSNLNLNQSQSKLESIPLQSKSSIVPPDRRKTNAKAKESHWNKNNNVTTEYLNAHDSKEDHQYKHQIKSELNAKNGSTLSLRIAAYENSIQENGDEEKQKNMNDALTKKVQCGTSKKLIDGKDYVWSNIKDAFQFPRIQVDSSSTEPEVMQFRASQKLLNPNELHSELDKDSKAHRNIAQCSVCQCRPLKGKRYKCGSCDDTYLCENCYNSDTNTHKDHSLEMTYNQRVFEGYEPWHADVRCNGCKAFPIMGDRFQCHECKAYDLCEQCYHDHTFGDDNETHNEMHAMKMTASPLNAKSDHYIDGVCSCCQSTNFYGAAHRCDECDNYTLCQRCFDEDRFSLDGNNNVNHHEGHTMKTIQAEKRERHSYEDWIASAIKIQNHFGTKLGANDWDEYDIDNKDDMQNFGKRIGYAIFGDPTTDDDSSSFYYLPEQEDEIKKIREHVLEMHKDASDDNVMHINFLFVCYWSKEVESQFPLIRLKKSDQCYFIEKKCRTYHSWDDFLDKNKIPEATMCYPMDGWYSPDTNGYCLLEFTHSANCDTERKIVETCDKVADVGGAVCVALSIVTLPFCPAVSTALMVPAAAAGIYDAGRSSYKLYDRYEHDETVNPLKSAEAAGCWLSLAGTVFAAGSYIGAKHLISAEKAGRHVGKAAILIRVSHLGLFGSQAIGFCSGVLHLVQKYKKGEDIPKMEYIKLAAQFLFLCSTAYSLWKVEEMVKQLREAHELQSYRKQLPRKDQRLNFDRLRLKDEINGRRTGKDSVKISLGRLRKMKKDPKWKDFFGHDNYGEAAKRHGAQPTHLTERGAEIVLEEHAIEIAKLADEARIVRFAAQPASRGNRPSKNTILFLPPFEIEDKLRFILKNSKNIVYEGGQALIKLPGKHFGYNIVIEHGNATSVQKCVFENPHYAYNKAKNAFVHYEPTLGTCKEINRFPDYVPIHLEAGGPKNTGTSICFTVFYHNYSHTENDKDS</sequence>
<evidence type="ECO:0000256" key="4">
    <source>
        <dbReference type="PROSITE-ProRule" id="PRU00228"/>
    </source>
</evidence>
<evidence type="ECO:0000313" key="8">
    <source>
        <dbReference type="WBParaSite" id="PDA_v2.g13391.t1"/>
    </source>
</evidence>
<dbReference type="Proteomes" id="UP000887578">
    <property type="component" value="Unplaced"/>
</dbReference>